<feature type="compositionally biased region" description="Low complexity" evidence="3">
    <location>
        <begin position="811"/>
        <end position="827"/>
    </location>
</feature>
<dbReference type="PANTHER" id="PTHR24346">
    <property type="entry name" value="MAP/MICROTUBULE AFFINITY-REGULATING KINASE"/>
    <property type="match status" value="1"/>
</dbReference>
<dbReference type="GO" id="GO:0035556">
    <property type="term" value="P:intracellular signal transduction"/>
    <property type="evidence" value="ECO:0007669"/>
    <property type="project" value="TreeGrafter"/>
</dbReference>
<feature type="compositionally biased region" description="Polar residues" evidence="3">
    <location>
        <begin position="765"/>
        <end position="782"/>
    </location>
</feature>
<evidence type="ECO:0000256" key="1">
    <source>
        <dbReference type="ARBA" id="ARBA00022741"/>
    </source>
</evidence>
<dbReference type="InterPro" id="IPR011009">
    <property type="entry name" value="Kinase-like_dom_sf"/>
</dbReference>
<dbReference type="GO" id="GO:0005737">
    <property type="term" value="C:cytoplasm"/>
    <property type="evidence" value="ECO:0007669"/>
    <property type="project" value="TreeGrafter"/>
</dbReference>
<dbReference type="CDD" id="cd14003">
    <property type="entry name" value="STKc_AMPK-like"/>
    <property type="match status" value="1"/>
</dbReference>
<evidence type="ECO:0000313" key="5">
    <source>
        <dbReference type="EMBL" id="PFH48592.1"/>
    </source>
</evidence>
<feature type="compositionally biased region" description="Low complexity" evidence="3">
    <location>
        <begin position="247"/>
        <end position="266"/>
    </location>
</feature>
<dbReference type="PROSITE" id="PS00108">
    <property type="entry name" value="PROTEIN_KINASE_ST"/>
    <property type="match status" value="1"/>
</dbReference>
<feature type="region of interest" description="Disordered" evidence="3">
    <location>
        <begin position="542"/>
        <end position="740"/>
    </location>
</feature>
<proteinExistence type="predicted"/>
<dbReference type="InterPro" id="IPR000719">
    <property type="entry name" value="Prot_kinase_dom"/>
</dbReference>
<feature type="compositionally biased region" description="Polar residues" evidence="3">
    <location>
        <begin position="699"/>
        <end position="733"/>
    </location>
</feature>
<keyword evidence="1" id="KW-0547">Nucleotide-binding</keyword>
<organism evidence="5 6">
    <name type="scientific">Amanita thiersii Skay4041</name>
    <dbReference type="NCBI Taxonomy" id="703135"/>
    <lineage>
        <taxon>Eukaryota</taxon>
        <taxon>Fungi</taxon>
        <taxon>Dikarya</taxon>
        <taxon>Basidiomycota</taxon>
        <taxon>Agaricomycotina</taxon>
        <taxon>Agaricomycetes</taxon>
        <taxon>Agaricomycetidae</taxon>
        <taxon>Agaricales</taxon>
        <taxon>Pluteineae</taxon>
        <taxon>Amanitaceae</taxon>
        <taxon>Amanita</taxon>
    </lineage>
</organism>
<dbReference type="PANTHER" id="PTHR24346:SF110">
    <property type="entry name" value="NON-SPECIFIC SERINE_THREONINE PROTEIN KINASE"/>
    <property type="match status" value="1"/>
</dbReference>
<feature type="region of interest" description="Disordered" evidence="3">
    <location>
        <begin position="298"/>
        <end position="404"/>
    </location>
</feature>
<name>A0A2A9NLL3_9AGAR</name>
<feature type="region of interest" description="Disordered" evidence="3">
    <location>
        <begin position="1100"/>
        <end position="1185"/>
    </location>
</feature>
<keyword evidence="6" id="KW-1185">Reference proteome</keyword>
<feature type="compositionally biased region" description="Polar residues" evidence="3">
    <location>
        <begin position="298"/>
        <end position="315"/>
    </location>
</feature>
<feature type="compositionally biased region" description="Low complexity" evidence="3">
    <location>
        <begin position="381"/>
        <end position="392"/>
    </location>
</feature>
<feature type="compositionally biased region" description="Low complexity" evidence="3">
    <location>
        <begin position="352"/>
        <end position="362"/>
    </location>
</feature>
<feature type="compositionally biased region" description="Polar residues" evidence="3">
    <location>
        <begin position="884"/>
        <end position="900"/>
    </location>
</feature>
<dbReference type="EMBL" id="KZ302057">
    <property type="protein sequence ID" value="PFH48592.1"/>
    <property type="molecule type" value="Genomic_DNA"/>
</dbReference>
<dbReference type="GO" id="GO:0005524">
    <property type="term" value="F:ATP binding"/>
    <property type="evidence" value="ECO:0007669"/>
    <property type="project" value="UniProtKB-KW"/>
</dbReference>
<protein>
    <recommendedName>
        <fullName evidence="4">Protein kinase domain-containing protein</fullName>
    </recommendedName>
</protein>
<sequence length="1185" mass="129471">MSAALTREIHHHRQLHHPHVTQMYEVIATESSIWIVTELCCGGELFDYLVEKGRLSEIEARIIFGQLCLAVAYLHDKGIVHRDLKLENVLLDERCRVKLGDFGFTREYERGSFMETFCGTTGYAAPEMLLRKKYMGPEVDVWSLGVILFCLLTGTLPFDDDDEDIMRQKIIKGEFEDQEWLTLESRDLIKRILEKDVSKRYTIPQILGHPWFTLQSLHYEIGSPAFTPTNAQDSPDKMPWPSSGDVSLQSSATSTSSRTSESPFMSGSGTLSASAPTTPDDVIADPFLVAPIGNSSLSTIRRNSSESTLRKSPSGYSDPESMYSKISKTAGWQPETVVEEDTERLKSDDTSPPRSRRNSSGSKAPPTFPLRTPARTKRRSVSSTLSDPSSPTGEKSPTPLPAPRLQNINFSSLLNTPTPIIFSTSVEREVLSTLSALGFDTAQIVHSVLTDACDAAGAVWWMLKKRVEKRLYEEGDQTSFISSLIDSHIRETKSPDDALPVMSFEKANLPENKRVNVGVQADSPTVPNLVQLAPQLALVPATPTLMRPSTPPRPITPTRTPLLSPSSSSVTAESSTRSHPTTPATSVKDRDSKSRKPRSGSVSIMQRATTALEAAGLVRKKSSEGVKEDRDRERSKEMDRKATSAEEPRMSHGSSSSKLTKSPPFRAHKGTITPPPTDQSLLPPTNSPWVLTDSKDTSTHPTRNAGASSPANTPSDMVQSFSTPNMSDMNQGSKGRGNLRGRANILNAFRLWFHEDRKGKRKETSVQGSSIYNRTATTAQGFSSGKRRSSNSSSGKIGGRIGHRPQRPSISSRRSSSVNSRRSSVNSAHMVLLDSPQQIPARLFGAHTPNSERGTSGGPGGEMPSRPSSIRSFSMQQQRHRKSPSASSAGSAHFRTSSPMQKYHRRGGSGSSTRVVRQAPRPVHIRTNSTSSMPSPPSSRPTSLYEPSENEGQKLVTTSSPIKARSRRPGEDTSNNRRASTSTLTGTTFIAQKRQAPFASPISHGYSNSLGRSSWKKSWGLEPPGWQTRATQIPVEVLAISPASDSTLIRDVFSSRPSLSLGDESDWVDEDEEIPAFAGGLGQLGTTLLSSVAATHHPESTFMLSSAPPSRGQRTNNKRANRNSAPPAIGSGVNSRQKQGLSGPERPILLPDSTTETRTSRRQLPVTRVGPAFKHAIQEEDEDEE</sequence>
<feature type="compositionally biased region" description="Polar residues" evidence="3">
    <location>
        <begin position="678"/>
        <end position="689"/>
    </location>
</feature>
<feature type="compositionally biased region" description="Polar residues" evidence="3">
    <location>
        <begin position="1102"/>
        <end position="1115"/>
    </location>
</feature>
<accession>A0A2A9NLL3</accession>
<feature type="compositionally biased region" description="Basic and acidic residues" evidence="3">
    <location>
        <begin position="621"/>
        <end position="650"/>
    </location>
</feature>
<feature type="region of interest" description="Disordered" evidence="3">
    <location>
        <begin position="758"/>
        <end position="986"/>
    </location>
</feature>
<feature type="domain" description="Protein kinase" evidence="4">
    <location>
        <begin position="1"/>
        <end position="212"/>
    </location>
</feature>
<dbReference type="GO" id="GO:0004674">
    <property type="term" value="F:protein serine/threonine kinase activity"/>
    <property type="evidence" value="ECO:0007669"/>
    <property type="project" value="TreeGrafter"/>
</dbReference>
<feature type="compositionally biased region" description="Polar residues" evidence="3">
    <location>
        <begin position="267"/>
        <end position="277"/>
    </location>
</feature>
<reference evidence="5 6" key="1">
    <citation type="submission" date="2014-02" db="EMBL/GenBank/DDBJ databases">
        <title>Transposable element dynamics among asymbiotic and ectomycorrhizal Amanita fungi.</title>
        <authorList>
            <consortium name="DOE Joint Genome Institute"/>
            <person name="Hess J."/>
            <person name="Skrede I."/>
            <person name="Wolfe B."/>
            <person name="LaButti K."/>
            <person name="Ohm R.A."/>
            <person name="Grigoriev I.V."/>
            <person name="Pringle A."/>
        </authorList>
    </citation>
    <scope>NUCLEOTIDE SEQUENCE [LARGE SCALE GENOMIC DNA]</scope>
    <source>
        <strain evidence="5 6">SKay4041</strain>
    </source>
</reference>
<evidence type="ECO:0000313" key="6">
    <source>
        <dbReference type="Proteomes" id="UP000242287"/>
    </source>
</evidence>
<dbReference type="OrthoDB" id="504170at2759"/>
<dbReference type="SMART" id="SM00220">
    <property type="entry name" value="S_TKc"/>
    <property type="match status" value="1"/>
</dbReference>
<feature type="compositionally biased region" description="Low complexity" evidence="3">
    <location>
        <begin position="651"/>
        <end position="662"/>
    </location>
</feature>
<dbReference type="InterPro" id="IPR008271">
    <property type="entry name" value="Ser/Thr_kinase_AS"/>
</dbReference>
<feature type="compositionally biased region" description="Low complexity" evidence="3">
    <location>
        <begin position="556"/>
        <end position="578"/>
    </location>
</feature>
<dbReference type="Proteomes" id="UP000242287">
    <property type="component" value="Unassembled WGS sequence"/>
</dbReference>
<dbReference type="AlphaFoldDB" id="A0A2A9NLL3"/>
<dbReference type="PROSITE" id="PS50011">
    <property type="entry name" value="PROTEIN_KINASE_DOM"/>
    <property type="match status" value="1"/>
</dbReference>
<dbReference type="Gene3D" id="1.10.510.10">
    <property type="entry name" value="Transferase(Phosphotransferase) domain 1"/>
    <property type="match status" value="1"/>
</dbReference>
<feature type="compositionally biased region" description="Polar residues" evidence="3">
    <location>
        <begin position="976"/>
        <end position="986"/>
    </location>
</feature>
<dbReference type="SUPFAM" id="SSF56112">
    <property type="entry name" value="Protein kinase-like (PK-like)"/>
    <property type="match status" value="1"/>
</dbReference>
<dbReference type="Pfam" id="PF00069">
    <property type="entry name" value="Pkinase"/>
    <property type="match status" value="1"/>
</dbReference>
<feature type="compositionally biased region" description="Polar residues" evidence="3">
    <location>
        <begin position="866"/>
        <end position="877"/>
    </location>
</feature>
<keyword evidence="2" id="KW-0067">ATP-binding</keyword>
<dbReference type="STRING" id="703135.A0A2A9NLL3"/>
<dbReference type="FunFam" id="1.10.510.10:FF:000571">
    <property type="entry name" value="Maternal embryonic leucine zipper kinase"/>
    <property type="match status" value="1"/>
</dbReference>
<feature type="compositionally biased region" description="Polar residues" evidence="3">
    <location>
        <begin position="600"/>
        <end position="609"/>
    </location>
</feature>
<gene>
    <name evidence="5" type="ORF">AMATHDRAFT_180288</name>
</gene>
<evidence type="ECO:0000259" key="4">
    <source>
        <dbReference type="PROSITE" id="PS50011"/>
    </source>
</evidence>
<evidence type="ECO:0000256" key="3">
    <source>
        <dbReference type="SAM" id="MobiDB-lite"/>
    </source>
</evidence>
<feature type="region of interest" description="Disordered" evidence="3">
    <location>
        <begin position="225"/>
        <end position="278"/>
    </location>
</feature>
<evidence type="ECO:0000256" key="2">
    <source>
        <dbReference type="ARBA" id="ARBA00022840"/>
    </source>
</evidence>